<accession>A0A7J9LCW0</accession>
<dbReference type="EMBL" id="JABFAF010000006">
    <property type="protein sequence ID" value="MBA0856642.1"/>
    <property type="molecule type" value="Genomic_DNA"/>
</dbReference>
<dbReference type="Proteomes" id="UP000593576">
    <property type="component" value="Unassembled WGS sequence"/>
</dbReference>
<evidence type="ECO:0000313" key="2">
    <source>
        <dbReference type="Proteomes" id="UP000593576"/>
    </source>
</evidence>
<proteinExistence type="predicted"/>
<keyword evidence="2" id="KW-1185">Reference proteome</keyword>
<name>A0A7J9LCW0_GOSSC</name>
<comment type="caution">
    <text evidence="1">The sequence shown here is derived from an EMBL/GenBank/DDBJ whole genome shotgun (WGS) entry which is preliminary data.</text>
</comment>
<sequence>MGSLAYCSPNCLPSMFILPYSWSLLVIPRRHPRFSFEFGLFLRLCYRHYLHCYWLVCHRFVSAQLYCRVRS</sequence>
<evidence type="ECO:0000313" key="1">
    <source>
        <dbReference type="EMBL" id="MBA0856642.1"/>
    </source>
</evidence>
<protein>
    <submittedName>
        <fullName evidence="1">Uncharacterized protein</fullName>
    </submittedName>
</protein>
<reference evidence="1 2" key="1">
    <citation type="journal article" date="2019" name="Genome Biol. Evol.">
        <title>Insights into the evolution of the New World diploid cottons (Gossypium, subgenus Houzingenia) based on genome sequencing.</title>
        <authorList>
            <person name="Grover C.E."/>
            <person name="Arick M.A. 2nd"/>
            <person name="Thrash A."/>
            <person name="Conover J.L."/>
            <person name="Sanders W.S."/>
            <person name="Peterson D.G."/>
            <person name="Frelichowski J.E."/>
            <person name="Scheffler J.A."/>
            <person name="Scheffler B.E."/>
            <person name="Wendel J.F."/>
        </authorList>
    </citation>
    <scope>NUCLEOTIDE SEQUENCE [LARGE SCALE GENOMIC DNA]</scope>
    <source>
        <strain evidence="1">1</strain>
        <tissue evidence="1">Leaf</tissue>
    </source>
</reference>
<dbReference type="AlphaFoldDB" id="A0A7J9LCW0"/>
<dbReference type="OrthoDB" id="542931at2759"/>
<gene>
    <name evidence="1" type="ORF">Goshw_001131</name>
</gene>
<organism evidence="1 2">
    <name type="scientific">Gossypium schwendimanii</name>
    <name type="common">Cotton</name>
    <dbReference type="NCBI Taxonomy" id="34291"/>
    <lineage>
        <taxon>Eukaryota</taxon>
        <taxon>Viridiplantae</taxon>
        <taxon>Streptophyta</taxon>
        <taxon>Embryophyta</taxon>
        <taxon>Tracheophyta</taxon>
        <taxon>Spermatophyta</taxon>
        <taxon>Magnoliopsida</taxon>
        <taxon>eudicotyledons</taxon>
        <taxon>Gunneridae</taxon>
        <taxon>Pentapetalae</taxon>
        <taxon>rosids</taxon>
        <taxon>malvids</taxon>
        <taxon>Malvales</taxon>
        <taxon>Malvaceae</taxon>
        <taxon>Malvoideae</taxon>
        <taxon>Gossypium</taxon>
    </lineage>
</organism>